<feature type="compositionally biased region" description="Basic and acidic residues" evidence="1">
    <location>
        <begin position="178"/>
        <end position="188"/>
    </location>
</feature>
<evidence type="ECO:0000256" key="1">
    <source>
        <dbReference type="SAM" id="MobiDB-lite"/>
    </source>
</evidence>
<gene>
    <name evidence="3" type="ORF">AAHA92_13641</name>
</gene>
<feature type="compositionally biased region" description="Polar residues" evidence="1">
    <location>
        <begin position="109"/>
        <end position="145"/>
    </location>
</feature>
<reference evidence="3 4" key="1">
    <citation type="submission" date="2024-06" db="EMBL/GenBank/DDBJ databases">
        <title>A chromosome level genome sequence of Diviner's sage (Salvia divinorum).</title>
        <authorList>
            <person name="Ford S.A."/>
            <person name="Ro D.-K."/>
            <person name="Ness R.W."/>
            <person name="Phillips M.A."/>
        </authorList>
    </citation>
    <scope>NUCLEOTIDE SEQUENCE [LARGE SCALE GENOMIC DNA]</scope>
    <source>
        <strain evidence="3">SAF-2024a</strain>
        <tissue evidence="3">Leaf</tissue>
    </source>
</reference>
<proteinExistence type="predicted"/>
<feature type="compositionally biased region" description="Basic and acidic residues" evidence="1">
    <location>
        <begin position="98"/>
        <end position="108"/>
    </location>
</feature>
<feature type="region of interest" description="Disordered" evidence="1">
    <location>
        <begin position="169"/>
        <end position="189"/>
    </location>
</feature>
<organism evidence="3 4">
    <name type="scientific">Salvia divinorum</name>
    <name type="common">Maria pastora</name>
    <name type="synonym">Diviner's sage</name>
    <dbReference type="NCBI Taxonomy" id="28513"/>
    <lineage>
        <taxon>Eukaryota</taxon>
        <taxon>Viridiplantae</taxon>
        <taxon>Streptophyta</taxon>
        <taxon>Embryophyta</taxon>
        <taxon>Tracheophyta</taxon>
        <taxon>Spermatophyta</taxon>
        <taxon>Magnoliopsida</taxon>
        <taxon>eudicotyledons</taxon>
        <taxon>Gunneridae</taxon>
        <taxon>Pentapetalae</taxon>
        <taxon>asterids</taxon>
        <taxon>lamiids</taxon>
        <taxon>Lamiales</taxon>
        <taxon>Lamiaceae</taxon>
        <taxon>Nepetoideae</taxon>
        <taxon>Mentheae</taxon>
        <taxon>Salviinae</taxon>
        <taxon>Salvia</taxon>
        <taxon>Salvia subgen. Calosphace</taxon>
    </lineage>
</organism>
<feature type="region of interest" description="Disordered" evidence="1">
    <location>
        <begin position="85"/>
        <end position="145"/>
    </location>
</feature>
<dbReference type="InterPro" id="IPR057059">
    <property type="entry name" value="LTI65/LTI78_PGEED"/>
</dbReference>
<dbReference type="EMBL" id="JBEAFC010000006">
    <property type="protein sequence ID" value="KAL1552899.1"/>
    <property type="molecule type" value="Genomic_DNA"/>
</dbReference>
<dbReference type="Proteomes" id="UP001567538">
    <property type="component" value="Unassembled WGS sequence"/>
</dbReference>
<evidence type="ECO:0000313" key="3">
    <source>
        <dbReference type="EMBL" id="KAL1552899.1"/>
    </source>
</evidence>
<feature type="region of interest" description="Disordered" evidence="1">
    <location>
        <begin position="1"/>
        <end position="28"/>
    </location>
</feature>
<dbReference type="PANTHER" id="PTHR33836">
    <property type="entry name" value="LOW-TEMPERATURE-INDUCED 65 KDA PROTEIN-RELATED"/>
    <property type="match status" value="1"/>
</dbReference>
<keyword evidence="4" id="KW-1185">Reference proteome</keyword>
<evidence type="ECO:0000313" key="4">
    <source>
        <dbReference type="Proteomes" id="UP001567538"/>
    </source>
</evidence>
<accession>A0ABD1H9R0</accession>
<comment type="caution">
    <text evidence="3">The sequence shown here is derived from an EMBL/GenBank/DDBJ whole genome shotgun (WGS) entry which is preliminary data.</text>
</comment>
<sequence>MAQLERRKSNPKSLSQSLSQSQSSPTADQLVRVEETYWSSNVSPGVRACHDHEVCPSNCASPTAADGKKSVLSKFRDTAKKLRHSLSSRRRNGIELQDPDHGQSHDLNHNYSLGQSHGLNHNYSYGQSHGLNRSLSHNYSHSQSHGLNRIASHNYSHGQSHDLNRIASQSRSHSYGLSHDHSHDHDHITPSWGATTEEDYDHEEDYDPEYLGAPMYESEAAPDCLKETARQHPRAEPVVSMSHRAPNMNHEAAMLGSDQPASPDTIADKTRAVVEKLATACAPSAAAHKNNNNNNNTSMIKSTTQTVANKLAPAYAAVSDATHNINANMISNTTHAVADKLAPAYAAVSGATHTGASMIANTSHAVADKLGPACTVMSDATHQIASKIASIAVTSPGAKPSQEAKAELVCEDAGNLKQCATGSPQTYDKGVSVKEYFLSKLEPGDDERALSQAITEAISPRKSAGDTGVVDLVKEAVTSFFRQEEASYPTGTSAGLTTDAPVSSEVETVASLDTSSSPREVQLKRVASVHAERPTSPSPVARGTSFITANPQLNRIASIHTERPSSMYPASRGSLITTASPQLNRAASVHVRSSKVLTNSANNSPIIPVSSNAHEVYEEENHGRILQTN</sequence>
<dbReference type="PANTHER" id="PTHR33836:SF7">
    <property type="entry name" value="LOW-TEMPERATURE-INDUCED PROTEIN"/>
    <property type="match status" value="1"/>
</dbReference>
<dbReference type="InterPro" id="IPR037491">
    <property type="entry name" value="LTI78/LTI65"/>
</dbReference>
<dbReference type="AlphaFoldDB" id="A0ABD1H9R0"/>
<feature type="compositionally biased region" description="Low complexity" evidence="1">
    <location>
        <begin position="13"/>
        <end position="24"/>
    </location>
</feature>
<name>A0ABD1H9R0_SALDI</name>
<feature type="domain" description="LTI65/LTI78 PGEED repeat" evidence="2">
    <location>
        <begin position="428"/>
        <end position="458"/>
    </location>
</feature>
<protein>
    <recommendedName>
        <fullName evidence="2">LTI65/LTI78 PGEED repeat domain-containing protein</fullName>
    </recommendedName>
</protein>
<evidence type="ECO:0000259" key="2">
    <source>
        <dbReference type="Pfam" id="PF23399"/>
    </source>
</evidence>
<dbReference type="Pfam" id="PF23399">
    <property type="entry name" value="LTI65_PGEED"/>
    <property type="match status" value="1"/>
</dbReference>